<dbReference type="Proteomes" id="UP000237749">
    <property type="component" value="Unassembled WGS sequence"/>
</dbReference>
<dbReference type="Pfam" id="PF20564">
    <property type="entry name" value="DUF6774"/>
    <property type="match status" value="1"/>
</dbReference>
<dbReference type="EMBL" id="PTJA01000014">
    <property type="protein sequence ID" value="PPK78607.1"/>
    <property type="molecule type" value="Genomic_DNA"/>
</dbReference>
<sequence length="68" mass="7249">MSYCCDVLLISTLACQIADCLDDDELSLFAADILLLSDALSAIAVRRSISNSCTNNTPSTDNPTCCDE</sequence>
<keyword evidence="3" id="KW-1185">Reference proteome</keyword>
<gene>
    <name evidence="2" type="ORF">BXY41_114110</name>
</gene>
<evidence type="ECO:0000259" key="1">
    <source>
        <dbReference type="Pfam" id="PF20564"/>
    </source>
</evidence>
<feature type="domain" description="DUF6774" evidence="1">
    <location>
        <begin position="23"/>
        <end position="49"/>
    </location>
</feature>
<reference evidence="2 3" key="1">
    <citation type="submission" date="2018-02" db="EMBL/GenBank/DDBJ databases">
        <title>Genomic Encyclopedia of Archaeal and Bacterial Type Strains, Phase II (KMG-II): from individual species to whole genera.</title>
        <authorList>
            <person name="Goeker M."/>
        </authorList>
    </citation>
    <scope>NUCLEOTIDE SEQUENCE [LARGE SCALE GENOMIC DNA]</scope>
    <source>
        <strain evidence="2 3">DSM 3808</strain>
    </source>
</reference>
<comment type="caution">
    <text evidence="2">The sequence shown here is derived from an EMBL/GenBank/DDBJ whole genome shotgun (WGS) entry which is preliminary data.</text>
</comment>
<protein>
    <recommendedName>
        <fullName evidence="1">DUF6774 domain-containing protein</fullName>
    </recommendedName>
</protein>
<accession>A0A2S6HMF1</accession>
<dbReference type="AlphaFoldDB" id="A0A2S6HMF1"/>
<dbReference type="RefSeq" id="WP_432765527.1">
    <property type="nucleotide sequence ID" value="NZ_PTJA01000014.1"/>
</dbReference>
<organism evidence="2 3">
    <name type="scientific">Lacrimispora xylanisolvens</name>
    <dbReference type="NCBI Taxonomy" id="384636"/>
    <lineage>
        <taxon>Bacteria</taxon>
        <taxon>Bacillati</taxon>
        <taxon>Bacillota</taxon>
        <taxon>Clostridia</taxon>
        <taxon>Lachnospirales</taxon>
        <taxon>Lachnospiraceae</taxon>
        <taxon>Lacrimispora</taxon>
    </lineage>
</organism>
<proteinExistence type="predicted"/>
<evidence type="ECO:0000313" key="3">
    <source>
        <dbReference type="Proteomes" id="UP000237749"/>
    </source>
</evidence>
<dbReference type="InterPro" id="IPR046665">
    <property type="entry name" value="DUF6774"/>
</dbReference>
<name>A0A2S6HMF1_9FIRM</name>
<evidence type="ECO:0000313" key="2">
    <source>
        <dbReference type="EMBL" id="PPK78607.1"/>
    </source>
</evidence>